<proteinExistence type="predicted"/>
<dbReference type="Proteomes" id="UP001154329">
    <property type="component" value="Chromosome 4"/>
</dbReference>
<reference evidence="1" key="2">
    <citation type="submission" date="2022-10" db="EMBL/GenBank/DDBJ databases">
        <authorList>
            <consortium name="ENA_rothamsted_submissions"/>
            <consortium name="culmorum"/>
            <person name="King R."/>
        </authorList>
    </citation>
    <scope>NUCLEOTIDE SEQUENCE</scope>
</reference>
<dbReference type="AlphaFoldDB" id="A0A9P0NQS8"/>
<name>A0A9P0NQS8_APHGO</name>
<gene>
    <name evidence="1" type="ORF">APHIGO_LOCUS9959</name>
</gene>
<protein>
    <submittedName>
        <fullName evidence="1">Uncharacterized protein</fullName>
    </submittedName>
</protein>
<keyword evidence="2" id="KW-1185">Reference proteome</keyword>
<evidence type="ECO:0000313" key="1">
    <source>
        <dbReference type="EMBL" id="CAH1736164.1"/>
    </source>
</evidence>
<reference evidence="1" key="1">
    <citation type="submission" date="2022-02" db="EMBL/GenBank/DDBJ databases">
        <authorList>
            <person name="King R."/>
        </authorList>
    </citation>
    <scope>NUCLEOTIDE SEQUENCE</scope>
</reference>
<dbReference type="EMBL" id="OU899037">
    <property type="protein sequence ID" value="CAH1736164.1"/>
    <property type="molecule type" value="Genomic_DNA"/>
</dbReference>
<evidence type="ECO:0000313" key="2">
    <source>
        <dbReference type="Proteomes" id="UP001154329"/>
    </source>
</evidence>
<accession>A0A9P0NQS8</accession>
<sequence>MFWNLLTRNLVFTDTPRSHPVCHQYSHCVDRLCSPRRSYDNRDAPVPAATGHDNCCD</sequence>
<organism evidence="1 2">
    <name type="scientific">Aphis gossypii</name>
    <name type="common">Cotton aphid</name>
    <dbReference type="NCBI Taxonomy" id="80765"/>
    <lineage>
        <taxon>Eukaryota</taxon>
        <taxon>Metazoa</taxon>
        <taxon>Ecdysozoa</taxon>
        <taxon>Arthropoda</taxon>
        <taxon>Hexapoda</taxon>
        <taxon>Insecta</taxon>
        <taxon>Pterygota</taxon>
        <taxon>Neoptera</taxon>
        <taxon>Paraneoptera</taxon>
        <taxon>Hemiptera</taxon>
        <taxon>Sternorrhyncha</taxon>
        <taxon>Aphidomorpha</taxon>
        <taxon>Aphidoidea</taxon>
        <taxon>Aphididae</taxon>
        <taxon>Aphidini</taxon>
        <taxon>Aphis</taxon>
        <taxon>Aphis</taxon>
    </lineage>
</organism>